<dbReference type="Proteomes" id="UP000183015">
    <property type="component" value="Unassembled WGS sequence"/>
</dbReference>
<feature type="domain" description="Abortive phage infection protein C-terminal" evidence="1">
    <location>
        <begin position="236"/>
        <end position="532"/>
    </location>
</feature>
<dbReference type="STRING" id="235985.SAMN05414137_110105"/>
<evidence type="ECO:0000313" key="3">
    <source>
        <dbReference type="EMBL" id="SEL59047.1"/>
    </source>
</evidence>
<protein>
    <submittedName>
        <fullName evidence="3">AIPR protein</fullName>
    </submittedName>
</protein>
<dbReference type="AlphaFoldDB" id="A0A1H7RI63"/>
<name>A0A1H7RI63_STRJI</name>
<accession>A0A1H7RI63</accession>
<evidence type="ECO:0000259" key="1">
    <source>
        <dbReference type="Pfam" id="PF10592"/>
    </source>
</evidence>
<evidence type="ECO:0000259" key="2">
    <source>
        <dbReference type="Pfam" id="PF22879"/>
    </source>
</evidence>
<dbReference type="InterPro" id="IPR055101">
    <property type="entry name" value="AIPR_N"/>
</dbReference>
<dbReference type="eggNOG" id="ENOG502Z7VT">
    <property type="taxonomic scope" value="Bacteria"/>
</dbReference>
<keyword evidence="4" id="KW-1185">Reference proteome</keyword>
<sequence length="579" mass="64816">MFESDLRDFAEDLHETARASFGESTGTPYYNDSFTEVVGTYLIEDGALEDVEPCYFRKVTETGRGSMEVFGYHVGRGGTVLDIVTAEPNRKAEVLRKTDVQRVLRRARNFVERCRQGIHLELAETDRAHPMALAINGAWPELTRVRIFLVTDGRVTVDAWEEEEIAGLRCTYELWDIERLYRLATSGRPEEDTVIELDPPLACLPVPGDEDYSCLLTAIPGSVLAGLYDTHGAKLLQRNVRAYLQARTKVNKGIGETVRNSPGRFLAYNNGVSATASAVVASSTSGGFHEVSQLVNLQIVNGGQTTASLHHLWSRDPGSLDGVSVPVKITVVGSDALDELVSEISRCANSQNAIKEADFQANGPFHVALERLSRSLWVPAREGSTVQSHWYYERVRGQYQVDVSRRDRGAQQRTFRAENPAAQRFGKTELAKYELAFLRRPHTVTLGREKCFQIWTSEVLGGSAEPVIPDREYFQRLVAKAILFERTRKIIQSMRLGGYLGPTATYVVSLVTDRCEDRIELDEIWQTQNLPPWLIDVVPHLAGDVVRPLLVDAPEAANVTEWCKKSACWDRVRECSWTP</sequence>
<proteinExistence type="predicted"/>
<dbReference type="InterPro" id="IPR018891">
    <property type="entry name" value="AIPR_C"/>
</dbReference>
<reference evidence="4" key="1">
    <citation type="submission" date="2016-10" db="EMBL/GenBank/DDBJ databases">
        <authorList>
            <person name="Varghese N."/>
        </authorList>
    </citation>
    <scope>NUCLEOTIDE SEQUENCE [LARGE SCALE GENOMIC DNA]</scope>
    <source>
        <strain evidence="4">DSM 45096 / BCRC 16803 / CGMCC 4.1857 / CIP 109030 / JCM 12277 / KCTC 19219 / NBRC 100920 / 33214</strain>
    </source>
</reference>
<dbReference type="EMBL" id="FOAZ01000010">
    <property type="protein sequence ID" value="SEL59047.1"/>
    <property type="molecule type" value="Genomic_DNA"/>
</dbReference>
<evidence type="ECO:0000313" key="4">
    <source>
        <dbReference type="Proteomes" id="UP000183015"/>
    </source>
</evidence>
<feature type="domain" description="Abortive infection phage resistance protein N-terminal" evidence="2">
    <location>
        <begin position="34"/>
        <end position="182"/>
    </location>
</feature>
<dbReference type="Pfam" id="PF10592">
    <property type="entry name" value="AIPR"/>
    <property type="match status" value="1"/>
</dbReference>
<dbReference type="Pfam" id="PF22879">
    <property type="entry name" value="AIPR_N"/>
    <property type="match status" value="1"/>
</dbReference>
<dbReference type="RefSeq" id="WP_052438867.1">
    <property type="nucleotide sequence ID" value="NZ_BBPN01000018.1"/>
</dbReference>
<dbReference type="OrthoDB" id="9806213at2"/>
<organism evidence="3 4">
    <name type="scientific">Streptacidiphilus jiangxiensis</name>
    <dbReference type="NCBI Taxonomy" id="235985"/>
    <lineage>
        <taxon>Bacteria</taxon>
        <taxon>Bacillati</taxon>
        <taxon>Actinomycetota</taxon>
        <taxon>Actinomycetes</taxon>
        <taxon>Kitasatosporales</taxon>
        <taxon>Streptomycetaceae</taxon>
        <taxon>Streptacidiphilus</taxon>
    </lineage>
</organism>
<gene>
    <name evidence="3" type="ORF">SAMN05414137_110105</name>
</gene>